<feature type="region of interest" description="Disordered" evidence="5">
    <location>
        <begin position="1"/>
        <end position="34"/>
    </location>
</feature>
<keyword evidence="2" id="KW-0238">DNA-binding</keyword>
<comment type="subcellular location">
    <subcellularLocation>
        <location evidence="1">Nucleus</location>
    </subcellularLocation>
</comment>
<dbReference type="GO" id="GO:0005634">
    <property type="term" value="C:nucleus"/>
    <property type="evidence" value="ECO:0007669"/>
    <property type="project" value="UniProtKB-SubCell"/>
</dbReference>
<dbReference type="GO" id="GO:0043565">
    <property type="term" value="F:sequence-specific DNA binding"/>
    <property type="evidence" value="ECO:0007669"/>
    <property type="project" value="InterPro"/>
</dbReference>
<dbReference type="PANTHER" id="PTHR10015">
    <property type="entry name" value="HEAT SHOCK TRANSCRIPTION FACTOR"/>
    <property type="match status" value="1"/>
</dbReference>
<feature type="region of interest" description="Disordered" evidence="5">
    <location>
        <begin position="178"/>
        <end position="217"/>
    </location>
</feature>
<dbReference type="Proteomes" id="UP001230188">
    <property type="component" value="Unassembled WGS sequence"/>
</dbReference>
<dbReference type="Pfam" id="PF00447">
    <property type="entry name" value="HSF_DNA-bind"/>
    <property type="match status" value="1"/>
</dbReference>
<feature type="region of interest" description="Disordered" evidence="5">
    <location>
        <begin position="281"/>
        <end position="300"/>
    </location>
</feature>
<dbReference type="SUPFAM" id="SSF46785">
    <property type="entry name" value="Winged helix' DNA-binding domain"/>
    <property type="match status" value="1"/>
</dbReference>
<dbReference type="GO" id="GO:0003700">
    <property type="term" value="F:DNA-binding transcription factor activity"/>
    <property type="evidence" value="ECO:0007669"/>
    <property type="project" value="InterPro"/>
</dbReference>
<reference evidence="7" key="1">
    <citation type="submission" date="2023-01" db="EMBL/GenBank/DDBJ databases">
        <title>Metagenome sequencing of chrysophaentin producing Chrysophaeum taylorii.</title>
        <authorList>
            <person name="Davison J."/>
            <person name="Bewley C."/>
        </authorList>
    </citation>
    <scope>NUCLEOTIDE SEQUENCE</scope>
    <source>
        <strain evidence="7">NIES-1699</strain>
    </source>
</reference>
<evidence type="ECO:0000256" key="4">
    <source>
        <dbReference type="RuleBase" id="RU004020"/>
    </source>
</evidence>
<evidence type="ECO:0000313" key="8">
    <source>
        <dbReference type="Proteomes" id="UP001230188"/>
    </source>
</evidence>
<dbReference type="InterPro" id="IPR036388">
    <property type="entry name" value="WH-like_DNA-bd_sf"/>
</dbReference>
<dbReference type="InterPro" id="IPR000232">
    <property type="entry name" value="HSF_DNA-bd"/>
</dbReference>
<comment type="similarity">
    <text evidence="4">Belongs to the HSF family.</text>
</comment>
<comment type="caution">
    <text evidence="7">The sequence shown here is derived from an EMBL/GenBank/DDBJ whole genome shotgun (WGS) entry which is preliminary data.</text>
</comment>
<evidence type="ECO:0000256" key="2">
    <source>
        <dbReference type="ARBA" id="ARBA00023125"/>
    </source>
</evidence>
<evidence type="ECO:0000256" key="3">
    <source>
        <dbReference type="ARBA" id="ARBA00023242"/>
    </source>
</evidence>
<dbReference type="Gene3D" id="1.10.10.10">
    <property type="entry name" value="Winged helix-like DNA-binding domain superfamily/Winged helix DNA-binding domain"/>
    <property type="match status" value="1"/>
</dbReference>
<dbReference type="InterPro" id="IPR036390">
    <property type="entry name" value="WH_DNA-bd_sf"/>
</dbReference>
<sequence length="390" mass="41898">MGEDLSATAHAELTTACSAKRPKTENASVDTPSSTVLADSSAIVPTGKTKPSFKDAKREAAKTRVAKSLVHSATDKPPDFVVKLYSMFTELGPDLITWNSGKIAIPGPSNKLAAVLPKYFRHGKFTSFQRQLNNFGFHKKISESSSKLRVYSREDMIGYPAEALLDLRRTPGAGCAAWRRSASKVKPPDAPLNEQDLRQQHPPPPEHKPPPQPTLQFPNSVLTRVVSSSSINTDVNAASSSSSMSRDAAAAAAGTAGTAGTAAARHPKDDAAAVVVVVDDNSAKQEEDEEDDEEEEDDDLSVKPIVCVKPDECKVDLHKDDIHKDDVLFTTFPDIGDDDCIDTFLDFLDKQVCGPVLSSDSVDLLKGHDLGLELAYPDSAAPESLLATSF</sequence>
<proteinExistence type="inferred from homology"/>
<keyword evidence="3" id="KW-0539">Nucleus</keyword>
<dbReference type="AlphaFoldDB" id="A0AAD7UC76"/>
<protein>
    <recommendedName>
        <fullName evidence="6">HSF-type DNA-binding domain-containing protein</fullName>
    </recommendedName>
</protein>
<dbReference type="SMART" id="SM00415">
    <property type="entry name" value="HSF"/>
    <property type="match status" value="1"/>
</dbReference>
<feature type="compositionally biased region" description="Polar residues" evidence="5">
    <location>
        <begin position="25"/>
        <end position="34"/>
    </location>
</feature>
<organism evidence="7 8">
    <name type="scientific">Chrysophaeum taylorii</name>
    <dbReference type="NCBI Taxonomy" id="2483200"/>
    <lineage>
        <taxon>Eukaryota</taxon>
        <taxon>Sar</taxon>
        <taxon>Stramenopiles</taxon>
        <taxon>Ochrophyta</taxon>
        <taxon>Pelagophyceae</taxon>
        <taxon>Pelagomonadales</taxon>
        <taxon>Pelagomonadaceae</taxon>
        <taxon>Chrysophaeum</taxon>
    </lineage>
</organism>
<evidence type="ECO:0000259" key="6">
    <source>
        <dbReference type="SMART" id="SM00415"/>
    </source>
</evidence>
<feature type="compositionally biased region" description="Basic and acidic residues" evidence="5">
    <location>
        <begin position="195"/>
        <end position="209"/>
    </location>
</feature>
<dbReference type="EMBL" id="JAQMWT010000460">
    <property type="protein sequence ID" value="KAJ8600994.1"/>
    <property type="molecule type" value="Genomic_DNA"/>
</dbReference>
<gene>
    <name evidence="7" type="ORF">CTAYLR_010084</name>
</gene>
<evidence type="ECO:0000313" key="7">
    <source>
        <dbReference type="EMBL" id="KAJ8600994.1"/>
    </source>
</evidence>
<accession>A0AAD7UC76</accession>
<feature type="compositionally biased region" description="Acidic residues" evidence="5">
    <location>
        <begin position="286"/>
        <end position="299"/>
    </location>
</feature>
<name>A0AAD7UC76_9STRA</name>
<keyword evidence="8" id="KW-1185">Reference proteome</keyword>
<evidence type="ECO:0000256" key="5">
    <source>
        <dbReference type="SAM" id="MobiDB-lite"/>
    </source>
</evidence>
<dbReference type="PANTHER" id="PTHR10015:SF206">
    <property type="entry name" value="HSF-TYPE DNA-BINDING DOMAIN-CONTAINING PROTEIN"/>
    <property type="match status" value="1"/>
</dbReference>
<evidence type="ECO:0000256" key="1">
    <source>
        <dbReference type="ARBA" id="ARBA00004123"/>
    </source>
</evidence>
<feature type="domain" description="HSF-type DNA-binding" evidence="6">
    <location>
        <begin position="76"/>
        <end position="170"/>
    </location>
</feature>